<dbReference type="AlphaFoldDB" id="A0A9E6SV17"/>
<dbReference type="RefSeq" id="WP_166338775.1">
    <property type="nucleotide sequence ID" value="NZ_CP072829.1"/>
</dbReference>
<protein>
    <submittedName>
        <fullName evidence="2">Uncharacterized protein</fullName>
    </submittedName>
</protein>
<organism evidence="2 4">
    <name type="scientific">Xiamenia xianingshaonis</name>
    <dbReference type="NCBI Taxonomy" id="2682776"/>
    <lineage>
        <taxon>Bacteria</taxon>
        <taxon>Bacillati</taxon>
        <taxon>Actinomycetota</taxon>
        <taxon>Coriobacteriia</taxon>
        <taxon>Eggerthellales</taxon>
        <taxon>Eggerthellaceae</taxon>
        <taxon>Xiamenia</taxon>
    </lineage>
</organism>
<name>A0A9E6SV17_9ACTN</name>
<keyword evidence="3" id="KW-1185">Reference proteome</keyword>
<dbReference type="EMBL" id="CP072829">
    <property type="protein sequence ID" value="QTU85101.1"/>
    <property type="molecule type" value="Genomic_DNA"/>
</dbReference>
<dbReference type="Proteomes" id="UP000671910">
    <property type="component" value="Chromosome"/>
</dbReference>
<gene>
    <name evidence="1" type="ORF">GMI68_02910</name>
    <name evidence="2" type="ORF">J7S26_04130</name>
</gene>
<dbReference type="KEGG" id="ebz:J7S26_04130"/>
<reference evidence="1 3" key="1">
    <citation type="submission" date="2019-11" db="EMBL/GenBank/DDBJ databases">
        <title>Eggerthellaceae novel genus isolated from the rectal contents of marmort.</title>
        <authorList>
            <person name="Zhang G."/>
        </authorList>
    </citation>
    <scope>NUCLEOTIDE SEQUENCE [LARGE SCALE GENOMIC DNA]</scope>
    <source>
        <strain evidence="3">zg-886</strain>
        <strain evidence="1">Zg-886</strain>
    </source>
</reference>
<evidence type="ECO:0000313" key="2">
    <source>
        <dbReference type="EMBL" id="QTU85101.1"/>
    </source>
</evidence>
<evidence type="ECO:0000313" key="4">
    <source>
        <dbReference type="Proteomes" id="UP000671910"/>
    </source>
</evidence>
<proteinExistence type="predicted"/>
<dbReference type="Proteomes" id="UP000636394">
    <property type="component" value="Unassembled WGS sequence"/>
</dbReference>
<evidence type="ECO:0000313" key="1">
    <source>
        <dbReference type="EMBL" id="NHM13733.1"/>
    </source>
</evidence>
<accession>A0A9E6SV17</accession>
<evidence type="ECO:0000313" key="3">
    <source>
        <dbReference type="Proteomes" id="UP000636394"/>
    </source>
</evidence>
<sequence length="73" mass="7833">MLTYEKPRIHYWPAENLDAIEATMSGGGGYYPATGSVYLLNNVDGLSSIGDIGILGHAAMMIQKPNSSLFSLL</sequence>
<dbReference type="EMBL" id="WPCR01000003">
    <property type="protein sequence ID" value="NHM13733.1"/>
    <property type="molecule type" value="Genomic_DNA"/>
</dbReference>
<reference evidence="2" key="2">
    <citation type="submission" date="2021-04" db="EMBL/GenBank/DDBJ databases">
        <title>Novel species in family Eggerthellaceae.</title>
        <authorList>
            <person name="Zhang G."/>
        </authorList>
    </citation>
    <scope>NUCLEOTIDE SEQUENCE</scope>
    <source>
        <strain evidence="2">Zg-886</strain>
    </source>
</reference>